<accession>A0AAE0M0N7</accession>
<feature type="transmembrane region" description="Helical" evidence="1">
    <location>
        <begin position="93"/>
        <end position="111"/>
    </location>
</feature>
<proteinExistence type="predicted"/>
<feature type="domain" description="DUF6594" evidence="2">
    <location>
        <begin position="46"/>
        <end position="130"/>
    </location>
</feature>
<dbReference type="Pfam" id="PF20237">
    <property type="entry name" value="DUF6594"/>
    <property type="match status" value="1"/>
</dbReference>
<dbReference type="Proteomes" id="UP001283341">
    <property type="component" value="Unassembled WGS sequence"/>
</dbReference>
<dbReference type="EMBL" id="JAUEDM010000006">
    <property type="protein sequence ID" value="KAK3314600.1"/>
    <property type="molecule type" value="Genomic_DNA"/>
</dbReference>
<evidence type="ECO:0000313" key="4">
    <source>
        <dbReference type="Proteomes" id="UP001283341"/>
    </source>
</evidence>
<keyword evidence="1" id="KW-0812">Transmembrane</keyword>
<keyword evidence="1" id="KW-1133">Transmembrane helix</keyword>
<keyword evidence="1" id="KW-0472">Membrane</keyword>
<sequence length="136" mass="14902">MVEHAVRAGHNLSKDPFLLSSETKLGFEMMRSARLVSTTKNREKHPCLSFAQLVRDVNLDAKLRRFAVAFLGDTTLVGPMLLMELQNDLTTKLATTSVAVFLFVRFMALYSTATPEVVVAVGAAYATVLVVFVGAH</sequence>
<gene>
    <name evidence="3" type="ORF">B0H66DRAFT_535511</name>
</gene>
<evidence type="ECO:0000313" key="3">
    <source>
        <dbReference type="EMBL" id="KAK3314600.1"/>
    </source>
</evidence>
<organism evidence="3 4">
    <name type="scientific">Apodospora peruviana</name>
    <dbReference type="NCBI Taxonomy" id="516989"/>
    <lineage>
        <taxon>Eukaryota</taxon>
        <taxon>Fungi</taxon>
        <taxon>Dikarya</taxon>
        <taxon>Ascomycota</taxon>
        <taxon>Pezizomycotina</taxon>
        <taxon>Sordariomycetes</taxon>
        <taxon>Sordariomycetidae</taxon>
        <taxon>Sordariales</taxon>
        <taxon>Lasiosphaeriaceae</taxon>
        <taxon>Apodospora</taxon>
    </lineage>
</organism>
<dbReference type="AlphaFoldDB" id="A0AAE0M0N7"/>
<dbReference type="InterPro" id="IPR046529">
    <property type="entry name" value="DUF6594"/>
</dbReference>
<evidence type="ECO:0000259" key="2">
    <source>
        <dbReference type="Pfam" id="PF20237"/>
    </source>
</evidence>
<reference evidence="3" key="2">
    <citation type="submission" date="2023-06" db="EMBL/GenBank/DDBJ databases">
        <authorList>
            <consortium name="Lawrence Berkeley National Laboratory"/>
            <person name="Haridas S."/>
            <person name="Hensen N."/>
            <person name="Bonometti L."/>
            <person name="Westerberg I."/>
            <person name="Brannstrom I.O."/>
            <person name="Guillou S."/>
            <person name="Cros-Aarteil S."/>
            <person name="Calhoun S."/>
            <person name="Kuo A."/>
            <person name="Mondo S."/>
            <person name="Pangilinan J."/>
            <person name="Riley R."/>
            <person name="Labutti K."/>
            <person name="Andreopoulos B."/>
            <person name="Lipzen A."/>
            <person name="Chen C."/>
            <person name="Yanf M."/>
            <person name="Daum C."/>
            <person name="Ng V."/>
            <person name="Clum A."/>
            <person name="Steindorff A."/>
            <person name="Ohm R."/>
            <person name="Martin F."/>
            <person name="Silar P."/>
            <person name="Natvig D."/>
            <person name="Lalanne C."/>
            <person name="Gautier V."/>
            <person name="Ament-Velasquez S.L."/>
            <person name="Kruys A."/>
            <person name="Hutchinson M.I."/>
            <person name="Powell A.J."/>
            <person name="Barry K."/>
            <person name="Miller A.N."/>
            <person name="Grigoriev I.V."/>
            <person name="Debuchy R."/>
            <person name="Gladieux P."/>
            <person name="Thoren M.H."/>
            <person name="Johannesson H."/>
        </authorList>
    </citation>
    <scope>NUCLEOTIDE SEQUENCE</scope>
    <source>
        <strain evidence="3">CBS 118394</strain>
    </source>
</reference>
<feature type="transmembrane region" description="Helical" evidence="1">
    <location>
        <begin position="117"/>
        <end position="135"/>
    </location>
</feature>
<protein>
    <recommendedName>
        <fullName evidence="2">DUF6594 domain-containing protein</fullName>
    </recommendedName>
</protein>
<name>A0AAE0M0N7_9PEZI</name>
<keyword evidence="4" id="KW-1185">Reference proteome</keyword>
<reference evidence="3" key="1">
    <citation type="journal article" date="2023" name="Mol. Phylogenet. Evol.">
        <title>Genome-scale phylogeny and comparative genomics of the fungal order Sordariales.</title>
        <authorList>
            <person name="Hensen N."/>
            <person name="Bonometti L."/>
            <person name="Westerberg I."/>
            <person name="Brannstrom I.O."/>
            <person name="Guillou S."/>
            <person name="Cros-Aarteil S."/>
            <person name="Calhoun S."/>
            <person name="Haridas S."/>
            <person name="Kuo A."/>
            <person name="Mondo S."/>
            <person name="Pangilinan J."/>
            <person name="Riley R."/>
            <person name="LaButti K."/>
            <person name="Andreopoulos B."/>
            <person name="Lipzen A."/>
            <person name="Chen C."/>
            <person name="Yan M."/>
            <person name="Daum C."/>
            <person name="Ng V."/>
            <person name="Clum A."/>
            <person name="Steindorff A."/>
            <person name="Ohm R.A."/>
            <person name="Martin F."/>
            <person name="Silar P."/>
            <person name="Natvig D.O."/>
            <person name="Lalanne C."/>
            <person name="Gautier V."/>
            <person name="Ament-Velasquez S.L."/>
            <person name="Kruys A."/>
            <person name="Hutchinson M.I."/>
            <person name="Powell A.J."/>
            <person name="Barry K."/>
            <person name="Miller A.N."/>
            <person name="Grigoriev I.V."/>
            <person name="Debuchy R."/>
            <person name="Gladieux P."/>
            <person name="Hiltunen Thoren M."/>
            <person name="Johannesson H."/>
        </authorList>
    </citation>
    <scope>NUCLEOTIDE SEQUENCE</scope>
    <source>
        <strain evidence="3">CBS 118394</strain>
    </source>
</reference>
<comment type="caution">
    <text evidence="3">The sequence shown here is derived from an EMBL/GenBank/DDBJ whole genome shotgun (WGS) entry which is preliminary data.</text>
</comment>
<evidence type="ECO:0000256" key="1">
    <source>
        <dbReference type="SAM" id="Phobius"/>
    </source>
</evidence>